<dbReference type="Gene3D" id="3.30.420.10">
    <property type="entry name" value="Ribonuclease H-like superfamily/Ribonuclease H"/>
    <property type="match status" value="1"/>
</dbReference>
<dbReference type="PROSITE" id="PS50164">
    <property type="entry name" value="GIY_YIG"/>
    <property type="match status" value="1"/>
</dbReference>
<dbReference type="InterPro" id="IPR050066">
    <property type="entry name" value="UvrABC_protein_C"/>
</dbReference>
<dbReference type="GO" id="GO:0006260">
    <property type="term" value="P:DNA replication"/>
    <property type="evidence" value="ECO:0007669"/>
    <property type="project" value="InterPro"/>
</dbReference>
<dbReference type="NCBIfam" id="TIGR00573">
    <property type="entry name" value="dnaq"/>
    <property type="match status" value="1"/>
</dbReference>
<dbReference type="OrthoDB" id="9803913at2"/>
<comment type="subunit">
    <text evidence="2">DNA polymerase III contains a core (composed of alpha, epsilon and theta chains) that associates with a tau subunit. This core dimerizes to form the POLIII' complex. PolIII' associates with the gamma complex (composed of gamma, delta, delta', psi and chi chains) and with the beta chain to form the complete DNA polymerase III complex.</text>
</comment>
<dbReference type="CDD" id="cd06127">
    <property type="entry name" value="DEDDh"/>
    <property type="match status" value="1"/>
</dbReference>
<dbReference type="GO" id="GO:0009380">
    <property type="term" value="C:excinuclease repair complex"/>
    <property type="evidence" value="ECO:0007669"/>
    <property type="project" value="TreeGrafter"/>
</dbReference>
<dbReference type="Gene3D" id="3.40.1440.10">
    <property type="entry name" value="GIY-YIG endonuclease"/>
    <property type="match status" value="1"/>
</dbReference>
<dbReference type="Pfam" id="PF00929">
    <property type="entry name" value="RNase_T"/>
    <property type="match status" value="1"/>
</dbReference>
<dbReference type="Proteomes" id="UP000032049">
    <property type="component" value="Unassembled WGS sequence"/>
</dbReference>
<organism evidence="4 5">
    <name type="scientific">Pedobacter lusitanus</name>
    <dbReference type="NCBI Taxonomy" id="1503925"/>
    <lineage>
        <taxon>Bacteria</taxon>
        <taxon>Pseudomonadati</taxon>
        <taxon>Bacteroidota</taxon>
        <taxon>Sphingobacteriia</taxon>
        <taxon>Sphingobacteriales</taxon>
        <taxon>Sphingobacteriaceae</taxon>
        <taxon>Pedobacter</taxon>
    </lineage>
</organism>
<dbReference type="InterPro" id="IPR013520">
    <property type="entry name" value="Ribonucl_H"/>
</dbReference>
<dbReference type="PANTHER" id="PTHR30562">
    <property type="entry name" value="UVRC/OXIDOREDUCTASE"/>
    <property type="match status" value="1"/>
</dbReference>
<dbReference type="RefSeq" id="WP_041885638.1">
    <property type="nucleotide sequence ID" value="NZ_CP157278.1"/>
</dbReference>
<dbReference type="InterPro" id="IPR012337">
    <property type="entry name" value="RNaseH-like_sf"/>
</dbReference>
<evidence type="ECO:0000256" key="2">
    <source>
        <dbReference type="ARBA" id="ARBA00026073"/>
    </source>
</evidence>
<evidence type="ECO:0000256" key="1">
    <source>
        <dbReference type="ARBA" id="ARBA00025483"/>
    </source>
</evidence>
<dbReference type="SUPFAM" id="SSF53098">
    <property type="entry name" value="Ribonuclease H-like"/>
    <property type="match status" value="1"/>
</dbReference>
<sequence>MLKYAVVDIETTGGFASGNGITEISILIHDGLKVIESFETLINPRQDIPVYIQTLTGISNKMVYDAPLFEEVAPKIYELLNDKVFVAHNVNFDFSFVRHQLAQSGFVLQSKKLCTVRMSRKIIPGLPSYSLGKLCSSLHIPLNDRHRAGGDAAATALLLTLLLEKDTEGAIPLSLHKSSKEQLLPPNLSKDSIEALPANPGVYYFKDQKGKIIYIGKAINLRKRVYSHFSGNKINQQRQDFLRNIYEVDFTICGTELMALILEASEIQKYWPEKNRALKRFEQKYALYDFEDQNGYVRLGIDKYKKNTNALYTFNSLLSGQSLLRGMITEHRLCEKLCFIQKNRSACTAQEKGGCNGACLGQEDPAEYNQRVNEAILHLKSALPSFALIDSGRNEEEKSCLWIEGGKFYGMGYISFYTDITDLENLKSCIVPYPSNDYILNMVLSYAESHPQQRIDILKSIAL</sequence>
<dbReference type="SUPFAM" id="SSF82771">
    <property type="entry name" value="GIY-YIG endonuclease"/>
    <property type="match status" value="1"/>
</dbReference>
<keyword evidence="5" id="KW-1185">Reference proteome</keyword>
<evidence type="ECO:0000313" key="5">
    <source>
        <dbReference type="Proteomes" id="UP000032049"/>
    </source>
</evidence>
<dbReference type="Pfam" id="PF01541">
    <property type="entry name" value="GIY-YIG"/>
    <property type="match status" value="1"/>
</dbReference>
<evidence type="ECO:0000259" key="3">
    <source>
        <dbReference type="PROSITE" id="PS50164"/>
    </source>
</evidence>
<feature type="domain" description="GIY-YIG" evidence="3">
    <location>
        <begin position="198"/>
        <end position="276"/>
    </location>
</feature>
<proteinExistence type="predicted"/>
<comment type="function">
    <text evidence="1">DNA polymerase III is a complex, multichain enzyme responsible for most of the replicative synthesis in bacteria. The epsilon subunit contain the editing function and is a proofreading 3'-5' exonuclease.</text>
</comment>
<dbReference type="SMART" id="SM00479">
    <property type="entry name" value="EXOIII"/>
    <property type="match status" value="1"/>
</dbReference>
<dbReference type="STRING" id="1503925.TH53_22015"/>
<dbReference type="EMBL" id="JXRA01000111">
    <property type="protein sequence ID" value="KIO75202.1"/>
    <property type="molecule type" value="Genomic_DNA"/>
</dbReference>
<dbReference type="GO" id="GO:0006289">
    <property type="term" value="P:nucleotide-excision repair"/>
    <property type="evidence" value="ECO:0007669"/>
    <property type="project" value="InterPro"/>
</dbReference>
<name>A0A0D0GCY9_9SPHI</name>
<dbReference type="AlphaFoldDB" id="A0A0D0GCY9"/>
<dbReference type="InterPro" id="IPR047296">
    <property type="entry name" value="GIY-YIG_UvrC_Cho"/>
</dbReference>
<comment type="caution">
    <text evidence="4">The sequence shown here is derived from an EMBL/GenBank/DDBJ whole genome shotgun (WGS) entry which is preliminary data.</text>
</comment>
<dbReference type="CDD" id="cd10434">
    <property type="entry name" value="GIY-YIG_UvrC_Cho"/>
    <property type="match status" value="1"/>
</dbReference>
<dbReference type="InterPro" id="IPR006054">
    <property type="entry name" value="DnaQ"/>
</dbReference>
<reference evidence="4 5" key="1">
    <citation type="submission" date="2015-01" db="EMBL/GenBank/DDBJ databases">
        <title>Draft genome sequence of Pedobacter sp. NL19 isolated from sludge of an effluent treatment pond in an abandoned uranium mine.</title>
        <authorList>
            <person name="Santos T."/>
            <person name="Caetano T."/>
            <person name="Covas C."/>
            <person name="Cruz A."/>
            <person name="Mendo S."/>
        </authorList>
    </citation>
    <scope>NUCLEOTIDE SEQUENCE [LARGE SCALE GENOMIC DNA]</scope>
    <source>
        <strain evidence="4 5">NL19</strain>
    </source>
</reference>
<evidence type="ECO:0000313" key="4">
    <source>
        <dbReference type="EMBL" id="KIO75202.1"/>
    </source>
</evidence>
<dbReference type="InterPro" id="IPR035901">
    <property type="entry name" value="GIY-YIG_endonuc_sf"/>
</dbReference>
<protein>
    <submittedName>
        <fullName evidence="4">DNA polymerase III subunit epsilon</fullName>
    </submittedName>
</protein>
<dbReference type="GO" id="GO:0004527">
    <property type="term" value="F:exonuclease activity"/>
    <property type="evidence" value="ECO:0007669"/>
    <property type="project" value="UniProtKB-ARBA"/>
</dbReference>
<accession>A0A0D0GCY9</accession>
<dbReference type="PANTHER" id="PTHR30562:SF1">
    <property type="entry name" value="UVRABC SYSTEM PROTEIN C"/>
    <property type="match status" value="1"/>
</dbReference>
<gene>
    <name evidence="4" type="ORF">TH53_22015</name>
</gene>
<dbReference type="GO" id="GO:0003887">
    <property type="term" value="F:DNA-directed DNA polymerase activity"/>
    <property type="evidence" value="ECO:0007669"/>
    <property type="project" value="InterPro"/>
</dbReference>
<dbReference type="InterPro" id="IPR036397">
    <property type="entry name" value="RNaseH_sf"/>
</dbReference>
<dbReference type="SMART" id="SM00465">
    <property type="entry name" value="GIYc"/>
    <property type="match status" value="1"/>
</dbReference>
<dbReference type="FunFam" id="3.30.420.10:FF:000045">
    <property type="entry name" value="3'-5' exonuclease DinG"/>
    <property type="match status" value="1"/>
</dbReference>
<dbReference type="InterPro" id="IPR000305">
    <property type="entry name" value="GIY-YIG_endonuc"/>
</dbReference>
<dbReference type="GO" id="GO:0003677">
    <property type="term" value="F:DNA binding"/>
    <property type="evidence" value="ECO:0007669"/>
    <property type="project" value="InterPro"/>
</dbReference>